<dbReference type="Pfam" id="PF03968">
    <property type="entry name" value="LptD_N"/>
    <property type="match status" value="1"/>
</dbReference>
<feature type="chain" id="PRO_5013411734" description="LPS-assembly protein LptD" evidence="4">
    <location>
        <begin position="27"/>
        <end position="851"/>
    </location>
</feature>
<dbReference type="GO" id="GO:0043165">
    <property type="term" value="P:Gram-negative-bacterium-type cell outer membrane assembly"/>
    <property type="evidence" value="ECO:0007669"/>
    <property type="project" value="UniProtKB-UniRule"/>
</dbReference>
<organism evidence="7 8">
    <name type="scientific">Paraphotobacterium marinum</name>
    <dbReference type="NCBI Taxonomy" id="1755811"/>
    <lineage>
        <taxon>Bacteria</taxon>
        <taxon>Pseudomonadati</taxon>
        <taxon>Pseudomonadota</taxon>
        <taxon>Gammaproteobacteria</taxon>
        <taxon>Vibrionales</taxon>
        <taxon>Vibrionaceae</taxon>
        <taxon>Paraphotobacterium</taxon>
    </lineage>
</organism>
<dbReference type="InterPro" id="IPR050218">
    <property type="entry name" value="LptD"/>
</dbReference>
<keyword evidence="2 4" id="KW-0472">Membrane</keyword>
<comment type="subcellular location">
    <subcellularLocation>
        <location evidence="4">Cell outer membrane</location>
    </subcellularLocation>
</comment>
<dbReference type="Gene3D" id="2.60.450.10">
    <property type="entry name" value="Lipopolysaccharide (LPS) transport protein A like domain"/>
    <property type="match status" value="1"/>
</dbReference>
<evidence type="ECO:0000259" key="5">
    <source>
        <dbReference type="Pfam" id="PF03968"/>
    </source>
</evidence>
<evidence type="ECO:0000313" key="8">
    <source>
        <dbReference type="Proteomes" id="UP000242175"/>
    </source>
</evidence>
<evidence type="ECO:0000259" key="6">
    <source>
        <dbReference type="Pfam" id="PF04453"/>
    </source>
</evidence>
<gene>
    <name evidence="4" type="primary">lptD</name>
    <name evidence="7" type="ORF">CF386_04295</name>
</gene>
<evidence type="ECO:0000256" key="3">
    <source>
        <dbReference type="ARBA" id="ARBA00023237"/>
    </source>
</evidence>
<dbReference type="PANTHER" id="PTHR30189:SF1">
    <property type="entry name" value="LPS-ASSEMBLY PROTEIN LPTD"/>
    <property type="match status" value="1"/>
</dbReference>
<keyword evidence="1 4" id="KW-0732">Signal</keyword>
<dbReference type="GO" id="GO:0009279">
    <property type="term" value="C:cell outer membrane"/>
    <property type="evidence" value="ECO:0007669"/>
    <property type="project" value="UniProtKB-SubCell"/>
</dbReference>
<dbReference type="InterPro" id="IPR005653">
    <property type="entry name" value="OstA-like_N"/>
</dbReference>
<dbReference type="KEGG" id="pmai:CF386_04295"/>
<comment type="subunit">
    <text evidence="4">Component of the lipopolysaccharide transport and assembly complex. Interacts with LptE and LptA.</text>
</comment>
<protein>
    <recommendedName>
        <fullName evidence="4">LPS-assembly protein LptD</fullName>
    </recommendedName>
</protein>
<keyword evidence="3 4" id="KW-0998">Cell outer membrane</keyword>
<evidence type="ECO:0000256" key="2">
    <source>
        <dbReference type="ARBA" id="ARBA00023136"/>
    </source>
</evidence>
<comment type="caution">
    <text evidence="4">Lacks conserved residue(s) required for the propagation of feature annotation.</text>
</comment>
<evidence type="ECO:0000313" key="7">
    <source>
        <dbReference type="EMBL" id="ASK78289.1"/>
    </source>
</evidence>
<comment type="function">
    <text evidence="4">Together with LptE, is involved in the assembly of lipopolysaccharide (LPS) at the surface of the outer membrane.</text>
</comment>
<name>A0A220VD70_9GAMM</name>
<dbReference type="InterPro" id="IPR007543">
    <property type="entry name" value="LptD_C"/>
</dbReference>
<dbReference type="PANTHER" id="PTHR30189">
    <property type="entry name" value="LPS-ASSEMBLY PROTEIN"/>
    <property type="match status" value="1"/>
</dbReference>
<dbReference type="InterPro" id="IPR020889">
    <property type="entry name" value="LipoPS_assembly_LptD"/>
</dbReference>
<reference evidence="7 8" key="1">
    <citation type="journal article" date="2016" name="Int. J. Syst. Evol. Microbiol.">
        <title>Paraphotobacterium marinum gen. nov., sp. nov., a member of the family Vibrionaceae, isolated from surface seawater.</title>
        <authorList>
            <person name="Huang Z."/>
            <person name="Dong C."/>
            <person name="Shao Z."/>
        </authorList>
    </citation>
    <scope>NUCLEOTIDE SEQUENCE [LARGE SCALE GENOMIC DNA]</scope>
    <source>
        <strain evidence="7 8">NSCS20N07D</strain>
    </source>
</reference>
<accession>A0A220VD70</accession>
<dbReference type="EMBL" id="CP022355">
    <property type="protein sequence ID" value="ASK78289.1"/>
    <property type="molecule type" value="Genomic_DNA"/>
</dbReference>
<dbReference type="HAMAP" id="MF_01411">
    <property type="entry name" value="LPS_assembly_LptD"/>
    <property type="match status" value="1"/>
</dbReference>
<feature type="signal peptide" evidence="4">
    <location>
        <begin position="1"/>
        <end position="26"/>
    </location>
</feature>
<keyword evidence="8" id="KW-1185">Reference proteome</keyword>
<feature type="domain" description="LptD C-terminal" evidence="6">
    <location>
        <begin position="329"/>
        <end position="740"/>
    </location>
</feature>
<dbReference type="GO" id="GO:0015920">
    <property type="term" value="P:lipopolysaccharide transport"/>
    <property type="evidence" value="ECO:0007669"/>
    <property type="project" value="InterPro"/>
</dbReference>
<dbReference type="Proteomes" id="UP000242175">
    <property type="component" value="Chromosome large"/>
</dbReference>
<dbReference type="AlphaFoldDB" id="A0A220VD70"/>
<dbReference type="GO" id="GO:1990351">
    <property type="term" value="C:transporter complex"/>
    <property type="evidence" value="ECO:0007669"/>
    <property type="project" value="TreeGrafter"/>
</dbReference>
<sequence precursor="true">MRKPKAKIKLLTLSISSILYSFYSYGEASNVIFNDINQHQQNNPDFFLQKKETNNENISDNQCLINNNVPDNGYKISAKQANITQLNNQKKQGSLVTYKGDVVVKSNTMIIKGDKARYNSLTQNAIVKGNVKASDSEVNVIAKQISANLKSKTYQSDQNEYTGRCVPMRGDAQKIIKSNVKGTEFYKMRNGTLTTCPSDDDSWKLVATKITRENDTPFADLYNTTFRVHNVPIFYLPWMRIPVTNQRVSGFLMPSVSIGSNGFGWTTPFYFNLAPNYDFILTPTIYSYRGAFFQGYFSYLTDGWGSGKLYLEYMPQDKLYKDKKNLFGYKLNHNYLSADNHWSFSANYSKVNKGDYFINNNLSLLGSDGTYYLTQTATSKYSDTNWNLSATITKYQSIQNSDINQLPINNYSLLPQIEFNFYDPNYLPNQLNYKLHADATNFKSEFSNAPSAIRLNFNPTIYLPLSTAPWWKLNLSTTAYSSYYQQDIKNFSPTDPEPGEQNLEKNASRVVPSFNISGSLYLDSNSAPIQGYSQSFEPRFQYLYTMNVDQSSIWNSYNYTKYGGYDSVKKSLGYYDLFSDRSYAGSDYYAPENRLSLGGTYRLFNPLQDEVFNFSLGQIFYNSSQTLYTIPENATCQRPGCSDPTSYQTKFSTTALQTNVKITDNLKFDNSTQYSFKLHQLESFNSTLRYSFDDDLYFVAPSYTYISRDFLYNTNPNNYNLGLYSKDPNSKTNYGISQTGITIGGQLSNSINLNATYFYDLNYNLLAQTSLNLNYSSSCYTLGFTLLRRLNDSWWMTDTDETISQADDERYENVYMINFTILSLPGMKNPTIGTTSSETPLYNYVDPFNLS</sequence>
<dbReference type="OrthoDB" id="9760225at2"/>
<feature type="domain" description="Organic solvent tolerance-like N-terminal" evidence="5">
    <location>
        <begin position="77"/>
        <end position="216"/>
    </location>
</feature>
<evidence type="ECO:0000256" key="4">
    <source>
        <dbReference type="HAMAP-Rule" id="MF_01411"/>
    </source>
</evidence>
<dbReference type="RefSeq" id="WP_089073197.1">
    <property type="nucleotide sequence ID" value="NZ_CBCSAM010000011.1"/>
</dbReference>
<evidence type="ECO:0000256" key="1">
    <source>
        <dbReference type="ARBA" id="ARBA00022729"/>
    </source>
</evidence>
<dbReference type="Pfam" id="PF04453">
    <property type="entry name" value="LptD"/>
    <property type="match status" value="1"/>
</dbReference>
<proteinExistence type="inferred from homology"/>
<comment type="similarity">
    <text evidence="4">Belongs to the LptD family.</text>
</comment>